<evidence type="ECO:0000313" key="2">
    <source>
        <dbReference type="EMBL" id="MBK1630086.1"/>
    </source>
</evidence>
<dbReference type="EMBL" id="NRRV01000008">
    <property type="protein sequence ID" value="MBK1630086.1"/>
    <property type="molecule type" value="Genomic_DNA"/>
</dbReference>
<keyword evidence="3" id="KW-1185">Reference proteome</keyword>
<reference evidence="2 3" key="1">
    <citation type="journal article" date="2020" name="Microorganisms">
        <title>Osmotic Adaptation and Compatible Solute Biosynthesis of Phototrophic Bacteria as Revealed from Genome Analyses.</title>
        <authorList>
            <person name="Imhoff J.F."/>
            <person name="Rahn T."/>
            <person name="Kunzel S."/>
            <person name="Keller A."/>
            <person name="Neulinger S.C."/>
        </authorList>
    </citation>
    <scope>NUCLEOTIDE SEQUENCE [LARGE SCALE GENOMIC DNA]</scope>
    <source>
        <strain evidence="2 3">DSM 6210</strain>
    </source>
</reference>
<evidence type="ECO:0000313" key="3">
    <source>
        <dbReference type="Proteomes" id="UP000748752"/>
    </source>
</evidence>
<proteinExistence type="predicted"/>
<comment type="caution">
    <text evidence="2">The sequence shown here is derived from an EMBL/GenBank/DDBJ whole genome shotgun (WGS) entry which is preliminary data.</text>
</comment>
<sequence>MESAPHAEQAALLLARDIEARRLPLVRLLLEEVRTGEPFMDDDQALLADLLQAIARLQLLSQQGLRIAINTHELCRDAERRSLCSRARQRPRPPQPAAVSRPQKRGGIA</sequence>
<evidence type="ECO:0000256" key="1">
    <source>
        <dbReference type="SAM" id="MobiDB-lite"/>
    </source>
</evidence>
<dbReference type="Proteomes" id="UP000748752">
    <property type="component" value="Unassembled WGS sequence"/>
</dbReference>
<organism evidence="2 3">
    <name type="scientific">Thiohalocapsa halophila</name>
    <dbReference type="NCBI Taxonomy" id="69359"/>
    <lineage>
        <taxon>Bacteria</taxon>
        <taxon>Pseudomonadati</taxon>
        <taxon>Pseudomonadota</taxon>
        <taxon>Gammaproteobacteria</taxon>
        <taxon>Chromatiales</taxon>
        <taxon>Chromatiaceae</taxon>
        <taxon>Thiohalocapsa</taxon>
    </lineage>
</organism>
<accession>A0ABS1CFC2</accession>
<protein>
    <submittedName>
        <fullName evidence="2">Uncharacterized protein</fullName>
    </submittedName>
</protein>
<name>A0ABS1CFC2_9GAMM</name>
<gene>
    <name evidence="2" type="ORF">CKO31_04885</name>
</gene>
<feature type="region of interest" description="Disordered" evidence="1">
    <location>
        <begin position="84"/>
        <end position="109"/>
    </location>
</feature>